<dbReference type="EMBL" id="SPHZ02000009">
    <property type="protein sequence ID" value="KAF0898994.1"/>
    <property type="molecule type" value="Genomic_DNA"/>
</dbReference>
<name>A0A6G1CGV0_9ORYZ</name>
<gene>
    <name evidence="2" type="ORF">E2562_012686</name>
</gene>
<reference evidence="2 3" key="1">
    <citation type="submission" date="2019-11" db="EMBL/GenBank/DDBJ databases">
        <title>Whole genome sequence of Oryza granulata.</title>
        <authorList>
            <person name="Li W."/>
        </authorList>
    </citation>
    <scope>NUCLEOTIDE SEQUENCE [LARGE SCALE GENOMIC DNA]</scope>
    <source>
        <strain evidence="3">cv. Menghai</strain>
        <tissue evidence="2">Leaf</tissue>
    </source>
</reference>
<keyword evidence="3" id="KW-1185">Reference proteome</keyword>
<feature type="non-terminal residue" evidence="2">
    <location>
        <position position="241"/>
    </location>
</feature>
<accession>A0A6G1CGV0</accession>
<feature type="region of interest" description="Disordered" evidence="1">
    <location>
        <begin position="17"/>
        <end position="43"/>
    </location>
</feature>
<organism evidence="2 3">
    <name type="scientific">Oryza meyeriana var. granulata</name>
    <dbReference type="NCBI Taxonomy" id="110450"/>
    <lineage>
        <taxon>Eukaryota</taxon>
        <taxon>Viridiplantae</taxon>
        <taxon>Streptophyta</taxon>
        <taxon>Embryophyta</taxon>
        <taxon>Tracheophyta</taxon>
        <taxon>Spermatophyta</taxon>
        <taxon>Magnoliopsida</taxon>
        <taxon>Liliopsida</taxon>
        <taxon>Poales</taxon>
        <taxon>Poaceae</taxon>
        <taxon>BOP clade</taxon>
        <taxon>Oryzoideae</taxon>
        <taxon>Oryzeae</taxon>
        <taxon>Oryzinae</taxon>
        <taxon>Oryza</taxon>
        <taxon>Oryza meyeriana</taxon>
    </lineage>
</organism>
<sequence>FGPLRSHAAVVAALSTPAPAAEHRRRRRRCGSPDSGGRDGSYRRWSAVAHGDGRRRSAQCAPRALSRLLMVSDPFALADLLAVSLQLIRFLLLSPSPWGGVCSSVAAGPWRRWRQPEYRYNQTKPMLQLLQAASEQVENHWAVDHRLRRFGCGYGFQCYRCIHEVNKKFNKLLPSMGQDQDEAGEYLVQNMITAFLEHRKMKSWIQAGRDTLCLVHHRCIGTIFKNNQPVFLSHVDILKIS</sequence>
<dbReference type="Proteomes" id="UP000479710">
    <property type="component" value="Unassembled WGS sequence"/>
</dbReference>
<comment type="caution">
    <text evidence="2">The sequence shown here is derived from an EMBL/GenBank/DDBJ whole genome shotgun (WGS) entry which is preliminary data.</text>
</comment>
<proteinExistence type="predicted"/>
<evidence type="ECO:0000313" key="2">
    <source>
        <dbReference type="EMBL" id="KAF0898994.1"/>
    </source>
</evidence>
<feature type="non-terminal residue" evidence="2">
    <location>
        <position position="1"/>
    </location>
</feature>
<protein>
    <submittedName>
        <fullName evidence="2">Uncharacterized protein</fullName>
    </submittedName>
</protein>
<evidence type="ECO:0000313" key="3">
    <source>
        <dbReference type="Proteomes" id="UP000479710"/>
    </source>
</evidence>
<evidence type="ECO:0000256" key="1">
    <source>
        <dbReference type="SAM" id="MobiDB-lite"/>
    </source>
</evidence>
<dbReference type="AlphaFoldDB" id="A0A6G1CGV0"/>